<proteinExistence type="predicted"/>
<dbReference type="InterPro" id="IPR051608">
    <property type="entry name" value="RQC_Subunit_NEMF"/>
</dbReference>
<gene>
    <name evidence="1" type="ORF">KAR29_07185</name>
</gene>
<keyword evidence="2" id="KW-1185">Reference proteome</keyword>
<dbReference type="AlphaFoldDB" id="A0A9Q7AJK3"/>
<dbReference type="EMBL" id="CP072943">
    <property type="protein sequence ID" value="QTX31192.1"/>
    <property type="molecule type" value="Genomic_DNA"/>
</dbReference>
<dbReference type="GO" id="GO:0043023">
    <property type="term" value="F:ribosomal large subunit binding"/>
    <property type="evidence" value="ECO:0007669"/>
    <property type="project" value="TreeGrafter"/>
</dbReference>
<dbReference type="GO" id="GO:1990112">
    <property type="term" value="C:RQC complex"/>
    <property type="evidence" value="ECO:0007669"/>
    <property type="project" value="TreeGrafter"/>
</dbReference>
<dbReference type="GO" id="GO:0072344">
    <property type="term" value="P:rescue of stalled ribosome"/>
    <property type="evidence" value="ECO:0007669"/>
    <property type="project" value="TreeGrafter"/>
</dbReference>
<accession>A0A9Q7AJK3</accession>
<evidence type="ECO:0000313" key="1">
    <source>
        <dbReference type="EMBL" id="QTX31192.1"/>
    </source>
</evidence>
<protein>
    <submittedName>
        <fullName evidence="1">NFACT family protein</fullName>
    </submittedName>
</protein>
<dbReference type="PANTHER" id="PTHR15239">
    <property type="entry name" value="NUCLEAR EXPORT MEDIATOR FACTOR NEMF"/>
    <property type="match status" value="1"/>
</dbReference>
<dbReference type="Proteomes" id="UP000671879">
    <property type="component" value="Chromosome"/>
</dbReference>
<dbReference type="RefSeq" id="WP_274372337.1">
    <property type="nucleotide sequence ID" value="NZ_CP072943.1"/>
</dbReference>
<dbReference type="Gene3D" id="2.30.310.10">
    <property type="entry name" value="ibrinogen binding protein from staphylococcus aureus domain"/>
    <property type="match status" value="1"/>
</dbReference>
<dbReference type="GO" id="GO:0000049">
    <property type="term" value="F:tRNA binding"/>
    <property type="evidence" value="ECO:0007669"/>
    <property type="project" value="TreeGrafter"/>
</dbReference>
<organism evidence="1 2">
    <name type="scientific">Aminithiophilus ramosus</name>
    <dbReference type="NCBI Taxonomy" id="3029084"/>
    <lineage>
        <taxon>Bacteria</taxon>
        <taxon>Thermotogati</taxon>
        <taxon>Synergistota</taxon>
        <taxon>Synergistia</taxon>
        <taxon>Synergistales</taxon>
        <taxon>Aminithiophilaceae</taxon>
        <taxon>Aminithiophilus</taxon>
    </lineage>
</organism>
<reference evidence="2" key="1">
    <citation type="submission" date="2021-04" db="EMBL/GenBank/DDBJ databases">
        <title>A novel Synergistetes isolate from a pyrite-forming mixed culture.</title>
        <authorList>
            <person name="Bunk B."/>
            <person name="Sproer C."/>
            <person name="Spring S."/>
            <person name="Pester M."/>
        </authorList>
    </citation>
    <scope>NUCLEOTIDE SEQUENCE [LARGE SCALE GENOMIC DNA]</scope>
    <source>
        <strain evidence="2">J.5.4.2-T.3.5.2</strain>
    </source>
</reference>
<name>A0A9Q7AJK3_9BACT</name>
<sequence>MSHGPELVLSWTKELNSQENRHRIQKVEGGDSWVALGCGKGHPWLFLSWDFDCYGCCLARGSEIAPLVHLAMTTPPIVASLKRHLVTSELIDATQINRDRVLDLRFRRRIGGEASNIYRLILESADRFSNLILADGDGKIIEISHHVHPEANRYRTLLPGLPYTPPPPFSGIDLEKVEDANLLPSARGLGRPLLRKLSLLIEKEAVNTGELLPMLASLYGSDRFICQRTGSYLTALSEALPEMTAVPGTPLEASRLIVVDALTEKKGRKIVKLLEKVLLEERWRTTQRLQGFQERLRRKETASEERLRGEALYAFAHLVAPRTAEADLPHPEGRDERIHVLLDPDRTAIENGQAYFRRYRKALDHSVGVEAEIERLTTTFNETEEQLAILERADLAALLLLREELAPRTSSKKRKKAVPSHLSFDIDDCRLLVGLTAKGNRYVTFEQASGNDIWFHARNIPGAHVILKCPAEEIPDKAFVAASSLAAHYCRASQDETVTVDYTERKHVRHISGSGPANVTYRDFSSIKVSPRLWRQVLEDSE</sequence>
<dbReference type="PANTHER" id="PTHR15239:SF6">
    <property type="entry name" value="RIBOSOME QUALITY CONTROL COMPLEX SUBUNIT NEMF"/>
    <property type="match status" value="1"/>
</dbReference>
<dbReference type="Pfam" id="PF05833">
    <property type="entry name" value="NFACT_N"/>
    <property type="match status" value="2"/>
</dbReference>
<dbReference type="KEGG" id="aram:KAR29_07185"/>
<evidence type="ECO:0000313" key="2">
    <source>
        <dbReference type="Proteomes" id="UP000671879"/>
    </source>
</evidence>